<gene>
    <name evidence="2" type="ORF">FUAX_55460</name>
</gene>
<geneLocation type="plasmid" evidence="2 3">
    <name>pFA12</name>
</geneLocation>
<organism evidence="2 3">
    <name type="scientific">Fulvitalea axinellae</name>
    <dbReference type="NCBI Taxonomy" id="1182444"/>
    <lineage>
        <taxon>Bacteria</taxon>
        <taxon>Pseudomonadati</taxon>
        <taxon>Bacteroidota</taxon>
        <taxon>Cytophagia</taxon>
        <taxon>Cytophagales</taxon>
        <taxon>Persicobacteraceae</taxon>
        <taxon>Fulvitalea</taxon>
    </lineage>
</organism>
<dbReference type="AlphaFoldDB" id="A0AAU9DF92"/>
<evidence type="ECO:0000313" key="2">
    <source>
        <dbReference type="EMBL" id="BDD13114.1"/>
    </source>
</evidence>
<evidence type="ECO:0000256" key="1">
    <source>
        <dbReference type="SAM" id="SignalP"/>
    </source>
</evidence>
<protein>
    <submittedName>
        <fullName evidence="2">Uncharacterized protein</fullName>
    </submittedName>
</protein>
<name>A0AAU9DF92_9BACT</name>
<reference evidence="2 3" key="1">
    <citation type="submission" date="2021-12" db="EMBL/GenBank/DDBJ databases">
        <title>Genome sequencing of bacteria with rrn-lacking chromosome and rrn-plasmid.</title>
        <authorList>
            <person name="Anda M."/>
            <person name="Iwasaki W."/>
        </authorList>
    </citation>
    <scope>NUCLEOTIDE SEQUENCE [LARGE SCALE GENOMIC DNA]</scope>
    <source>
        <strain evidence="2 3">DSM 100852</strain>
        <plasmid evidence="2 3">pFA12</plasmid>
    </source>
</reference>
<dbReference type="RefSeq" id="WP_338396318.1">
    <property type="nucleotide sequence ID" value="NZ_AP025326.1"/>
</dbReference>
<feature type="chain" id="PRO_5043706478" evidence="1">
    <location>
        <begin position="21"/>
        <end position="135"/>
    </location>
</feature>
<accession>A0AAU9DF92</accession>
<sequence length="135" mass="14853">MKSLILAVAFLLTLTAQGLAKGFQKDAVLQAVEQQVIGKKDFHGRTIAVSLSKETGTMTVTVNPDSVQKTADTHTLINLEKINDLDYKTRVMRYFGGLLKEDVYGIKKLTVQAGEKVITSAFTRSNLSAVVKLFY</sequence>
<evidence type="ECO:0000313" key="3">
    <source>
        <dbReference type="Proteomes" id="UP001348817"/>
    </source>
</evidence>
<proteinExistence type="predicted"/>
<feature type="signal peptide" evidence="1">
    <location>
        <begin position="1"/>
        <end position="20"/>
    </location>
</feature>
<keyword evidence="3" id="KW-1185">Reference proteome</keyword>
<dbReference type="KEGG" id="fax:FUAX_55460"/>
<keyword evidence="2" id="KW-0614">Plasmid</keyword>
<keyword evidence="1" id="KW-0732">Signal</keyword>
<dbReference type="EMBL" id="AP025326">
    <property type="protein sequence ID" value="BDD13114.1"/>
    <property type="molecule type" value="Genomic_DNA"/>
</dbReference>
<dbReference type="Proteomes" id="UP001348817">
    <property type="component" value="Plasmid pFA12"/>
</dbReference>